<dbReference type="PANTHER" id="PTHR33995">
    <property type="entry name" value="PROTEIN CBG18546"/>
    <property type="match status" value="1"/>
</dbReference>
<dbReference type="EMBL" id="UPTC01000013">
    <property type="protein sequence ID" value="VBB25400.1"/>
    <property type="molecule type" value="Genomic_DNA"/>
</dbReference>
<reference evidence="1 2" key="1">
    <citation type="submission" date="2018-08" db="EMBL/GenBank/DDBJ databases">
        <authorList>
            <person name="Laetsch R D."/>
            <person name="Stevens L."/>
            <person name="Kumar S."/>
            <person name="Blaxter L. M."/>
        </authorList>
    </citation>
    <scope>NUCLEOTIDE SEQUENCE [LARGE SCALE GENOMIC DNA]</scope>
</reference>
<accession>A0A498S285</accession>
<dbReference type="SUPFAM" id="SSF57501">
    <property type="entry name" value="Cystine-knot cytokines"/>
    <property type="match status" value="1"/>
</dbReference>
<dbReference type="OrthoDB" id="5914460at2759"/>
<name>A0A498S285_ACAVI</name>
<dbReference type="InterPro" id="IPR029034">
    <property type="entry name" value="Cystine-knot_cytokine"/>
</dbReference>
<proteinExistence type="predicted"/>
<keyword evidence="2" id="KW-1185">Reference proteome</keyword>
<evidence type="ECO:0000313" key="2">
    <source>
        <dbReference type="Proteomes" id="UP000276991"/>
    </source>
</evidence>
<protein>
    <submittedName>
        <fullName evidence="1">Uncharacterized protein</fullName>
    </submittedName>
</protein>
<sequence>MFVIYTRGAAGKWIKNGSVTTDEYWWSNVVSRKCDQNDSAKRHCDRLFTRVESVTTVAAVHGELLARCRRIEEGLKRCVPAPGGTVGFMLNDHDRGEEVLVWNNHRIMIKWKCTKTSGVVLLTRKETTLLSVFRTSTAFRICFIAMLLSTASTLHSVMLTADQHQQNEVAACTQIDLSSASESELLSCRRHYRSLLQRLNGELSRVSRQKRYSPVSASLPNLESAFFMDRLNAIRLAREEELNRTLSEANDEEILQKRRRPFVPRRNSTAEECRQLSQQELVTELKQKGTYNPDLMAWDASGIIRFLDRSIGDQYERQSKTRPSVEETMERNVEALEQILSELNIECDVRSPSVISRLKNLTSTESRRTVISPSIRMMDSELERNKRGTAESVIDSLIASGAVDAYTRGDLIMRKRQKLIGDVHVIPFGCDKRGSEEDGYLRLCGACQAIRRLPDTFFPPFINEVMCDDDKACLYFYDFRAFAFLLNSSREQPHGKCTQKHMNFVVLKNVGTDDCQIWQKFNLNVRVSCECFVEGVKERCTESELILAHYRTRAKLRPMPVMLLHNVYELKYSFLACLRVLAEYNCYSIEFIVKPIFADEMSFFAKYV</sequence>
<gene>
    <name evidence="1" type="ORF">NAV_LOCUS230</name>
</gene>
<organism evidence="1 2">
    <name type="scientific">Acanthocheilonema viteae</name>
    <name type="common">Filarial nematode worm</name>
    <name type="synonym">Dipetalonema viteae</name>
    <dbReference type="NCBI Taxonomy" id="6277"/>
    <lineage>
        <taxon>Eukaryota</taxon>
        <taxon>Metazoa</taxon>
        <taxon>Ecdysozoa</taxon>
        <taxon>Nematoda</taxon>
        <taxon>Chromadorea</taxon>
        <taxon>Rhabditida</taxon>
        <taxon>Spirurina</taxon>
        <taxon>Spiruromorpha</taxon>
        <taxon>Filarioidea</taxon>
        <taxon>Onchocercidae</taxon>
        <taxon>Acanthocheilonema</taxon>
    </lineage>
</organism>
<dbReference type="PANTHER" id="PTHR33995:SF7">
    <property type="entry name" value="BURSICON SUBUNIT ALPHA-RELATED"/>
    <property type="match status" value="1"/>
</dbReference>
<dbReference type="Proteomes" id="UP000276991">
    <property type="component" value="Unassembled WGS sequence"/>
</dbReference>
<evidence type="ECO:0000313" key="1">
    <source>
        <dbReference type="EMBL" id="VBB25400.1"/>
    </source>
</evidence>
<dbReference type="AlphaFoldDB" id="A0A498S285"/>